<proteinExistence type="predicted"/>
<dbReference type="CDD" id="cd03801">
    <property type="entry name" value="GT4_PimA-like"/>
    <property type="match status" value="1"/>
</dbReference>
<evidence type="ECO:0000256" key="2">
    <source>
        <dbReference type="ARBA" id="ARBA00022679"/>
    </source>
</evidence>
<dbReference type="PANTHER" id="PTHR45947:SF3">
    <property type="entry name" value="SULFOQUINOVOSYL TRANSFERASE SQD2"/>
    <property type="match status" value="1"/>
</dbReference>
<feature type="region of interest" description="Disordered" evidence="3">
    <location>
        <begin position="385"/>
        <end position="408"/>
    </location>
</feature>
<evidence type="ECO:0000259" key="4">
    <source>
        <dbReference type="Pfam" id="PF13439"/>
    </source>
</evidence>
<evidence type="ECO:0000256" key="1">
    <source>
        <dbReference type="ARBA" id="ARBA00022676"/>
    </source>
</evidence>
<comment type="caution">
    <text evidence="5">The sequence shown here is derived from an EMBL/GenBank/DDBJ whole genome shotgun (WGS) entry which is preliminary data.</text>
</comment>
<organism evidence="5 6">
    <name type="scientific">Actinomadura rugatobispora</name>
    <dbReference type="NCBI Taxonomy" id="1994"/>
    <lineage>
        <taxon>Bacteria</taxon>
        <taxon>Bacillati</taxon>
        <taxon>Actinomycetota</taxon>
        <taxon>Actinomycetes</taxon>
        <taxon>Streptosporangiales</taxon>
        <taxon>Thermomonosporaceae</taxon>
        <taxon>Actinomadura</taxon>
    </lineage>
</organism>
<reference evidence="6" key="1">
    <citation type="journal article" date="2019" name="Int. J. Syst. Evol. Microbiol.">
        <title>The Global Catalogue of Microorganisms (GCM) 10K type strain sequencing project: providing services to taxonomists for standard genome sequencing and annotation.</title>
        <authorList>
            <consortium name="The Broad Institute Genomics Platform"/>
            <consortium name="The Broad Institute Genome Sequencing Center for Infectious Disease"/>
            <person name="Wu L."/>
            <person name="Ma J."/>
        </authorList>
    </citation>
    <scope>NUCLEOTIDE SEQUENCE [LARGE SCALE GENOMIC DNA]</scope>
    <source>
        <strain evidence="6">KCTC 42087</strain>
    </source>
</reference>
<accession>A0ABW1AJ32</accession>
<keyword evidence="6" id="KW-1185">Reference proteome</keyword>
<gene>
    <name evidence="5" type="ORF">ACFPZN_54070</name>
</gene>
<dbReference type="RefSeq" id="WP_378292867.1">
    <property type="nucleotide sequence ID" value="NZ_JBHSON010000166.1"/>
</dbReference>
<evidence type="ECO:0000313" key="5">
    <source>
        <dbReference type="EMBL" id="MFC5754601.1"/>
    </source>
</evidence>
<protein>
    <submittedName>
        <fullName evidence="5">Glycosyltransferase family 4 protein</fullName>
        <ecNumber evidence="5">2.4.-.-</ecNumber>
    </submittedName>
</protein>
<dbReference type="SUPFAM" id="SSF53756">
    <property type="entry name" value="UDP-Glycosyltransferase/glycogen phosphorylase"/>
    <property type="match status" value="1"/>
</dbReference>
<dbReference type="EMBL" id="JBHSON010000166">
    <property type="protein sequence ID" value="MFC5754601.1"/>
    <property type="molecule type" value="Genomic_DNA"/>
</dbReference>
<evidence type="ECO:0000256" key="3">
    <source>
        <dbReference type="SAM" id="MobiDB-lite"/>
    </source>
</evidence>
<dbReference type="InterPro" id="IPR050194">
    <property type="entry name" value="Glycosyltransferase_grp1"/>
</dbReference>
<sequence length="408" mass="42293">MRDGLRVLHVTQPTDGGVAVYVAQAVADQVRRGWDVAVACPSGDSEGAGGPGGGLPARLEELRVPHLAWDAEREPGARTLREARELRRIVDRFGPDVLHLHSAKAGLAGRLPGPSAPGGPPRPATIFQPHGWSWLAVTGSRAAAVLRWERYAARNRTDALICVGAGELRLGEAAGVRGPYQVVRNGVDLSRFTPAGDANRQAARDALDLPTGAPLAVCIGRVTRQKGQDVLLAAWPAVRAACPDALLAIVGDGDDLPALRRRADGLPGVLFVPPVPDTRAWLAAAHLVVLPSRWEGLPLVALEALACGRSLVCSGVPGLTEVLPYGAGALVPPEEPDALAAELTSRLSRPRDADEEGRVGAGAAGAFDLSGTLALLAEVTAGLAGPGAGGEADGDSWTDEVFPPKSSR</sequence>
<keyword evidence="2 5" id="KW-0808">Transferase</keyword>
<name>A0ABW1AJ32_9ACTN</name>
<dbReference type="PANTHER" id="PTHR45947">
    <property type="entry name" value="SULFOQUINOVOSYL TRANSFERASE SQD2"/>
    <property type="match status" value="1"/>
</dbReference>
<dbReference type="Gene3D" id="3.40.50.2000">
    <property type="entry name" value="Glycogen Phosphorylase B"/>
    <property type="match status" value="2"/>
</dbReference>
<dbReference type="Proteomes" id="UP001596074">
    <property type="component" value="Unassembled WGS sequence"/>
</dbReference>
<keyword evidence="1 5" id="KW-0328">Glycosyltransferase</keyword>
<dbReference type="Pfam" id="PF13439">
    <property type="entry name" value="Glyco_transf_4"/>
    <property type="match status" value="1"/>
</dbReference>
<dbReference type="EC" id="2.4.-.-" evidence="5"/>
<feature type="domain" description="Glycosyltransferase subfamily 4-like N-terminal" evidence="4">
    <location>
        <begin position="16"/>
        <end position="191"/>
    </location>
</feature>
<evidence type="ECO:0000313" key="6">
    <source>
        <dbReference type="Proteomes" id="UP001596074"/>
    </source>
</evidence>
<dbReference type="GO" id="GO:0016757">
    <property type="term" value="F:glycosyltransferase activity"/>
    <property type="evidence" value="ECO:0007669"/>
    <property type="project" value="UniProtKB-KW"/>
</dbReference>
<dbReference type="Pfam" id="PF13692">
    <property type="entry name" value="Glyco_trans_1_4"/>
    <property type="match status" value="1"/>
</dbReference>
<dbReference type="InterPro" id="IPR028098">
    <property type="entry name" value="Glyco_trans_4-like_N"/>
</dbReference>